<reference evidence="2" key="1">
    <citation type="submission" date="2011-12" db="EMBL/GenBank/DDBJ databases">
        <title>Complete genome sequence of Streptomyces cattleya strain DSM 46488.</title>
        <authorList>
            <person name="Ou H.-Y."/>
            <person name="Li P."/>
            <person name="Zhao C."/>
            <person name="O'Hagan D."/>
            <person name="Deng Z."/>
        </authorList>
    </citation>
    <scope>NUCLEOTIDE SEQUENCE [LARGE SCALE GENOMIC DNA]</scope>
    <source>
        <strain evidence="2">ATCC 35852 / DSM 46488 / JCM 4925 / NBRC 14057 / NRRL 8057</strain>
    </source>
</reference>
<dbReference type="AlphaFoldDB" id="G8WRE4"/>
<accession>G8WRE4</accession>
<sequence>MLATVTHFLPVTSREVAVELAADASHMTAVWRLPAGDWQPDNTPDELTQFVFLVDGNLACGTIVDYARHWESAHYSGDCISPEVRTWTAAFTVCVERVPVTGDRVRYRLSVGTQRAWVTLDARS</sequence>
<organism evidence="1 2">
    <name type="scientific">Streptantibioticus cattleyicolor (strain ATCC 35852 / DSM 46488 / JCM 4925 / NBRC 14057 / NRRL 8057)</name>
    <name type="common">Streptomyces cattleya</name>
    <dbReference type="NCBI Taxonomy" id="1003195"/>
    <lineage>
        <taxon>Bacteria</taxon>
        <taxon>Bacillati</taxon>
        <taxon>Actinomycetota</taxon>
        <taxon>Actinomycetes</taxon>
        <taxon>Kitasatosporales</taxon>
        <taxon>Streptomycetaceae</taxon>
        <taxon>Streptantibioticus</taxon>
    </lineage>
</organism>
<protein>
    <submittedName>
        <fullName evidence="1">Uncharacterized protein</fullName>
    </submittedName>
</protein>
<evidence type="ECO:0000313" key="2">
    <source>
        <dbReference type="Proteomes" id="UP000007842"/>
    </source>
</evidence>
<dbReference type="HOGENOM" id="CLU_2002560_0_0_11"/>
<dbReference type="EMBL" id="CP003219">
    <property type="protein sequence ID" value="AEW92961.1"/>
    <property type="molecule type" value="Genomic_DNA"/>
</dbReference>
<dbReference type="PATRIC" id="fig|1003195.29.peg.589"/>
<gene>
    <name evidence="1" type="ordered locus">SCATT_05900</name>
</gene>
<evidence type="ECO:0000313" key="1">
    <source>
        <dbReference type="EMBL" id="AEW92961.1"/>
    </source>
</evidence>
<name>G8WRE4_STREN</name>
<dbReference type="STRING" id="1003195.SCATT_05900"/>
<dbReference type="KEGG" id="scy:SCATT_05900"/>
<keyword evidence="2" id="KW-1185">Reference proteome</keyword>
<dbReference type="Proteomes" id="UP000007842">
    <property type="component" value="Chromosome"/>
</dbReference>
<proteinExistence type="predicted"/>